<name>A0AB34XS75_9MICO</name>
<evidence type="ECO:0000313" key="1">
    <source>
        <dbReference type="EMBL" id="KZE19719.1"/>
    </source>
</evidence>
<reference evidence="2" key="1">
    <citation type="submission" date="2016-01" db="EMBL/GenBank/DDBJ databases">
        <title>Draft genome of Chromobacterium sp. F49.</title>
        <authorList>
            <person name="Hong K.W."/>
        </authorList>
    </citation>
    <scope>NUCLEOTIDE SEQUENCE [LARGE SCALE GENOMIC DNA]</scope>
    <source>
        <strain evidence="2">M40</strain>
    </source>
</reference>
<evidence type="ECO:0000313" key="2">
    <source>
        <dbReference type="Proteomes" id="UP000076612"/>
    </source>
</evidence>
<dbReference type="AlphaFoldDB" id="A0AB34XS75"/>
<sequence>MWRLLEPLIPLRGDKVSCVEFFSSRDSFDPQRSHVSLATNNEDTEIEDSGIVETTEVGKVPIQVSVLWVPFDIKTDAAFHIIDLVAFVEALADPMLFALLAYWSVWV</sequence>
<proteinExistence type="predicted"/>
<organism evidence="1 2">
    <name type="scientific">Brevibacterium casei</name>
    <dbReference type="NCBI Taxonomy" id="33889"/>
    <lineage>
        <taxon>Bacteria</taxon>
        <taxon>Bacillati</taxon>
        <taxon>Actinomycetota</taxon>
        <taxon>Actinomycetes</taxon>
        <taxon>Micrococcales</taxon>
        <taxon>Brevibacteriaceae</taxon>
        <taxon>Brevibacterium</taxon>
    </lineage>
</organism>
<dbReference type="EMBL" id="LQQR01000018">
    <property type="protein sequence ID" value="KZE19719.1"/>
    <property type="molecule type" value="Genomic_DNA"/>
</dbReference>
<comment type="caution">
    <text evidence="1">The sequence shown here is derived from an EMBL/GenBank/DDBJ whole genome shotgun (WGS) entry which is preliminary data.</text>
</comment>
<dbReference type="Proteomes" id="UP000076612">
    <property type="component" value="Unassembled WGS sequence"/>
</dbReference>
<gene>
    <name evidence="1" type="ORF">AVW13_11375</name>
</gene>
<accession>A0AB34XS75</accession>
<protein>
    <submittedName>
        <fullName evidence="1">Uncharacterized protein</fullName>
    </submittedName>
</protein>